<dbReference type="PANTHER" id="PTHR34997:SF16">
    <property type="entry name" value="LYSM DOMAIN-CONTAINING PROTEIN"/>
    <property type="match status" value="1"/>
</dbReference>
<reference evidence="5" key="2">
    <citation type="journal article" date="2023" name="IMA Fungus">
        <title>Comparative genomic study of the Penicillium genus elucidates a diverse pangenome and 15 lateral gene transfer events.</title>
        <authorList>
            <person name="Petersen C."/>
            <person name="Sorensen T."/>
            <person name="Nielsen M.R."/>
            <person name="Sondergaard T.E."/>
            <person name="Sorensen J.L."/>
            <person name="Fitzpatrick D.A."/>
            <person name="Frisvad J.C."/>
            <person name="Nielsen K.L."/>
        </authorList>
    </citation>
    <scope>NUCLEOTIDE SEQUENCE</scope>
    <source>
        <strain evidence="5">IBT 20477</strain>
    </source>
</reference>
<dbReference type="PROSITE" id="PS51782">
    <property type="entry name" value="LYSM"/>
    <property type="match status" value="2"/>
</dbReference>
<reference evidence="5" key="1">
    <citation type="submission" date="2022-11" db="EMBL/GenBank/DDBJ databases">
        <authorList>
            <person name="Petersen C."/>
        </authorList>
    </citation>
    <scope>NUCLEOTIDE SEQUENCE</scope>
    <source>
        <strain evidence="5">IBT 20477</strain>
    </source>
</reference>
<sequence>MARPIASPGAQSLRWMLLLAFFCSLFGNAYGTHHQHLGHQHLHHQVRDVKASASPTVTSSSSLPSTLEEAKGIIKNAQASLAVMNKGRLAYPQLNQYTAQPESKNGTSPVAPALGKEHLATTDAMVAKIALNESNTEDQGSQKFTYTIPSAVAHAAKIVAEASPQSPPGSHGVNIAEIRRKYRPQRNDTNRPAQKYAQSNGLNGYVHAQAPMNSALASDSGVDESQLTKRSSADFWLTTMAQRGFSPYAPEGYKVWRNVKEYGAKGNSRPLKFQSVAMDADSEIPGDGVTDDTATINLAYYLPGLCVFPPGTYLVSSPIIQYFNTEFFGNPLDYPTILAASSFVGLGVITSDVYTGDTTEWYINTNNFLRSVRNFNVDVTRTPQDAYVCGIHWQVAQGTSLENMVFYMSQDEATTQQGVYMENGSGGFITNLTFVGGNFGAYFGNQQFTTSELTFINAKNALQVHWDWAWTMQDVIIENCVNGLVIVGGAGGSMSTGQSVGSLILMDALIINTTNGIVTSLFAENSTSFLLQNSVFRDVTTAVLDSAQGKEILAGGAAFGVESWGFGRVATSSTNSTFYNGQDIPVMERPMSLTYMGYYKPNFFQRRRPAYTNIGNTQIIDVKEWGAAGDGTTNDGPILNSILDRAANLSAIVFIPHGIYIVEDTLHIPVGSRIIGQAWSQIMMKGSKFENQLKPHVGVQVGQAGDVGIIEIQSLLFTVSGPTAGAVLVEWNVHQYTQGSAAMWDSHFRVGGAKGSSLQTSQCDKSDTAVNSACVAASLLLHITSQSSAYLENIWAWTADHDLDTTAQEQINIYSGRGILVESQGPTWLYGTSSEHNALYQYQVSNAKDLYMGMIQTESPYFQPTPHAPQPFKTGLFSNDPVFADCDSSSANCFASWALRIIDSSSVYIMGTGIYSWFSDYSQACLDTEDCQQRAVEISQSTDTWIYNLVTKGIVEMISPVNEDPTLAANNVNGFMSSILAWVRGSNTTIGERTFPGFRIYTAESLEGLGLTESCTTALTQKVLCSPFLKTWTSPGIGQYYENTAFTDMLCDDGCGESLGSYVDNVETYCANQTIGSSIPTRNGGTIYHNYNLTCLMDQDTKKYCLDTIMDFTTVESAKDMPTDELCSYCYTTMLEMRQASIYSSYTESDKETLELILSTCGLTGPTELHDPPYTVTPTPDPVCVSNTTYTIQYGDTCDKLAKQHSVASAAILYANPTIIGNCSDLPASRDICMPLGCDTQYTLQDDDNCWQLEHDYGLAPDSIRQFNPWLDSDCLNMQGAREILGSVLCLSSQGDTHNTTGDGITTSPGNGGYAQGVVAPPADSTVAPGTTTKCGRWYSATADDLCVQICLKSEISAKLFKAANPSLATDCDNNLVAGDAYCVGPVPHWNETAYWTETATTNSRAVSTPLASAKATASV</sequence>
<dbReference type="FunFam" id="2.160.20.10:FF:000049">
    <property type="entry name" value="Putative exo-beta-1,3-glucanase"/>
    <property type="match status" value="1"/>
</dbReference>
<feature type="chain" id="PRO_5040746018" evidence="3">
    <location>
        <begin position="32"/>
        <end position="1420"/>
    </location>
</feature>
<evidence type="ECO:0000259" key="4">
    <source>
        <dbReference type="PROSITE" id="PS51782"/>
    </source>
</evidence>
<dbReference type="InterPro" id="IPR036779">
    <property type="entry name" value="LysM_dom_sf"/>
</dbReference>
<dbReference type="SUPFAM" id="SSF51126">
    <property type="entry name" value="Pectin lyase-like"/>
    <property type="match status" value="2"/>
</dbReference>
<gene>
    <name evidence="5" type="ORF">N7449_009405</name>
</gene>
<dbReference type="SMART" id="SM00257">
    <property type="entry name" value="LysM"/>
    <property type="match status" value="2"/>
</dbReference>
<dbReference type="EMBL" id="JAPQKQ010000006">
    <property type="protein sequence ID" value="KAJ5193263.1"/>
    <property type="molecule type" value="Genomic_DNA"/>
</dbReference>
<keyword evidence="3" id="KW-0732">Signal</keyword>
<comment type="caution">
    <text evidence="5">The sequence shown here is derived from an EMBL/GenBank/DDBJ whole genome shotgun (WGS) entry which is preliminary data.</text>
</comment>
<protein>
    <submittedName>
        <fullName evidence="5">Peptidoglycan-binding Lysin subgroup</fullName>
    </submittedName>
</protein>
<organism evidence="5 6">
    <name type="scientific">Penicillium cf. viridicatum</name>
    <dbReference type="NCBI Taxonomy" id="2972119"/>
    <lineage>
        <taxon>Eukaryota</taxon>
        <taxon>Fungi</taxon>
        <taxon>Dikarya</taxon>
        <taxon>Ascomycota</taxon>
        <taxon>Pezizomycotina</taxon>
        <taxon>Eurotiomycetes</taxon>
        <taxon>Eurotiomycetidae</taxon>
        <taxon>Eurotiales</taxon>
        <taxon>Aspergillaceae</taxon>
        <taxon>Penicillium</taxon>
    </lineage>
</organism>
<dbReference type="Proteomes" id="UP001150942">
    <property type="component" value="Unassembled WGS sequence"/>
</dbReference>
<dbReference type="InterPro" id="IPR011050">
    <property type="entry name" value="Pectin_lyase_fold/virulence"/>
</dbReference>
<dbReference type="InterPro" id="IPR024535">
    <property type="entry name" value="RHGA/B-epi-like_pectate_lyase"/>
</dbReference>
<keyword evidence="2" id="KW-0843">Virulence</keyword>
<proteinExistence type="predicted"/>
<feature type="domain" description="LysM" evidence="4">
    <location>
        <begin position="1337"/>
        <end position="1384"/>
    </location>
</feature>
<dbReference type="Gene3D" id="3.10.350.10">
    <property type="entry name" value="LysM domain"/>
    <property type="match status" value="3"/>
</dbReference>
<dbReference type="PANTHER" id="PTHR34997">
    <property type="entry name" value="AM15"/>
    <property type="match status" value="1"/>
</dbReference>
<dbReference type="InterPro" id="IPR018392">
    <property type="entry name" value="LysM"/>
</dbReference>
<dbReference type="Pfam" id="PF01476">
    <property type="entry name" value="LysM"/>
    <property type="match status" value="1"/>
</dbReference>
<evidence type="ECO:0000256" key="1">
    <source>
        <dbReference type="ARBA" id="ARBA00022669"/>
    </source>
</evidence>
<evidence type="ECO:0000313" key="6">
    <source>
        <dbReference type="Proteomes" id="UP001150942"/>
    </source>
</evidence>
<accession>A0A9W9JAQ6</accession>
<evidence type="ECO:0000256" key="3">
    <source>
        <dbReference type="SAM" id="SignalP"/>
    </source>
</evidence>
<keyword evidence="1" id="KW-0147">Chitin-binding</keyword>
<feature type="domain" description="LysM" evidence="4">
    <location>
        <begin position="1188"/>
        <end position="1234"/>
    </location>
</feature>
<dbReference type="Gene3D" id="2.160.20.10">
    <property type="entry name" value="Single-stranded right-handed beta-helix, Pectin lyase-like"/>
    <property type="match status" value="2"/>
</dbReference>
<evidence type="ECO:0000256" key="2">
    <source>
        <dbReference type="ARBA" id="ARBA00023026"/>
    </source>
</evidence>
<dbReference type="OrthoDB" id="1046782at2759"/>
<evidence type="ECO:0000313" key="5">
    <source>
        <dbReference type="EMBL" id="KAJ5193263.1"/>
    </source>
</evidence>
<feature type="signal peptide" evidence="3">
    <location>
        <begin position="1"/>
        <end position="31"/>
    </location>
</feature>
<dbReference type="InterPro" id="IPR012334">
    <property type="entry name" value="Pectin_lyas_fold"/>
</dbReference>
<dbReference type="Pfam" id="PF12708">
    <property type="entry name" value="Pect-lyase_RHGA_epim"/>
    <property type="match status" value="2"/>
</dbReference>
<dbReference type="CDD" id="cd23668">
    <property type="entry name" value="GH55_beta13glucanase-like"/>
    <property type="match status" value="1"/>
</dbReference>
<name>A0A9W9JAQ6_9EURO</name>
<dbReference type="InterPro" id="IPR052210">
    <property type="entry name" value="LysM1-like"/>
</dbReference>
<dbReference type="GO" id="GO:0008061">
    <property type="term" value="F:chitin binding"/>
    <property type="evidence" value="ECO:0007669"/>
    <property type="project" value="UniProtKB-KW"/>
</dbReference>
<keyword evidence="6" id="KW-1185">Reference proteome</keyword>
<dbReference type="CDD" id="cd00118">
    <property type="entry name" value="LysM"/>
    <property type="match status" value="1"/>
</dbReference>